<dbReference type="AlphaFoldDB" id="A0A8X6TR49"/>
<accession>A0A8X6TR49</accession>
<comment type="caution">
    <text evidence="1">The sequence shown here is derived from an EMBL/GenBank/DDBJ whole genome shotgun (WGS) entry which is preliminary data.</text>
</comment>
<name>A0A8X6TR49_NEPPI</name>
<dbReference type="Proteomes" id="UP000887013">
    <property type="component" value="Unassembled WGS sequence"/>
</dbReference>
<organism evidence="1 2">
    <name type="scientific">Nephila pilipes</name>
    <name type="common">Giant wood spider</name>
    <name type="synonym">Nephila maculata</name>
    <dbReference type="NCBI Taxonomy" id="299642"/>
    <lineage>
        <taxon>Eukaryota</taxon>
        <taxon>Metazoa</taxon>
        <taxon>Ecdysozoa</taxon>
        <taxon>Arthropoda</taxon>
        <taxon>Chelicerata</taxon>
        <taxon>Arachnida</taxon>
        <taxon>Araneae</taxon>
        <taxon>Araneomorphae</taxon>
        <taxon>Entelegynae</taxon>
        <taxon>Araneoidea</taxon>
        <taxon>Nephilidae</taxon>
        <taxon>Nephila</taxon>
    </lineage>
</organism>
<reference evidence="1" key="1">
    <citation type="submission" date="2020-08" db="EMBL/GenBank/DDBJ databases">
        <title>Multicomponent nature underlies the extraordinary mechanical properties of spider dragline silk.</title>
        <authorList>
            <person name="Kono N."/>
            <person name="Nakamura H."/>
            <person name="Mori M."/>
            <person name="Yoshida Y."/>
            <person name="Ohtoshi R."/>
            <person name="Malay A.D."/>
            <person name="Moran D.A.P."/>
            <person name="Tomita M."/>
            <person name="Numata K."/>
            <person name="Arakawa K."/>
        </authorList>
    </citation>
    <scope>NUCLEOTIDE SEQUENCE</scope>
</reference>
<evidence type="ECO:0000313" key="2">
    <source>
        <dbReference type="Proteomes" id="UP000887013"/>
    </source>
</evidence>
<dbReference type="EMBL" id="BMAW01111195">
    <property type="protein sequence ID" value="GFT46779.1"/>
    <property type="molecule type" value="Genomic_DNA"/>
</dbReference>
<gene>
    <name evidence="1" type="ORF">NPIL_294691</name>
</gene>
<proteinExistence type="predicted"/>
<evidence type="ECO:0000313" key="1">
    <source>
        <dbReference type="EMBL" id="GFT46779.1"/>
    </source>
</evidence>
<protein>
    <submittedName>
        <fullName evidence="1">Uncharacterized protein</fullName>
    </submittedName>
</protein>
<keyword evidence="2" id="KW-1185">Reference proteome</keyword>
<sequence length="128" mass="14564">MFVVFGNNTLELTQQNKRLIPRLPVSSRSSRNICADTCANRLFPRCVILRIAHPDLCTGLVACYCSHLYIALIIVFCTKARQTALSKPYTAAFSEAILDSELNQNLEGAILPDFDFQENQLEFRFRYV</sequence>